<proteinExistence type="predicted"/>
<sequence length="234" mass="25586">MSRWAGLSELFSDLAGCPSRCSCFSTARTSPSDLLSDGQVRELLEQAAPTTHRTGLSKQLAPAVLPNQGPTASEPTGEENLIHSSRDEESDPDEDIDNELDRTKGLHVFSKDECVDDYEDLDYGELDAGADNADWRGSRPAGLTPTTPLSVRERGADLHRRLQCRRGCTVSTTAIPRTRIEEIDRAALQERITDNTTGHSANPELVPTRTRTVSELEGQNSEKDLGAPTLENQN</sequence>
<protein>
    <submittedName>
        <fullName evidence="2">Uncharacterized protein</fullName>
    </submittedName>
</protein>
<evidence type="ECO:0000313" key="2">
    <source>
        <dbReference type="EMBL" id="KNF02936.1"/>
    </source>
</evidence>
<feature type="region of interest" description="Disordered" evidence="1">
    <location>
        <begin position="49"/>
        <end position="96"/>
    </location>
</feature>
<evidence type="ECO:0000256" key="1">
    <source>
        <dbReference type="SAM" id="MobiDB-lite"/>
    </source>
</evidence>
<accession>A0A0L0VUI7</accession>
<dbReference type="Proteomes" id="UP000054564">
    <property type="component" value="Unassembled WGS sequence"/>
</dbReference>
<keyword evidence="3" id="KW-1185">Reference proteome</keyword>
<feature type="region of interest" description="Disordered" evidence="1">
    <location>
        <begin position="189"/>
        <end position="234"/>
    </location>
</feature>
<dbReference type="EMBL" id="AJIL01000020">
    <property type="protein sequence ID" value="KNF02936.1"/>
    <property type="molecule type" value="Genomic_DNA"/>
</dbReference>
<dbReference type="AlphaFoldDB" id="A0A0L0VUI7"/>
<organism evidence="2 3">
    <name type="scientific">Puccinia striiformis f. sp. tritici PST-78</name>
    <dbReference type="NCBI Taxonomy" id="1165861"/>
    <lineage>
        <taxon>Eukaryota</taxon>
        <taxon>Fungi</taxon>
        <taxon>Dikarya</taxon>
        <taxon>Basidiomycota</taxon>
        <taxon>Pucciniomycotina</taxon>
        <taxon>Pucciniomycetes</taxon>
        <taxon>Pucciniales</taxon>
        <taxon>Pucciniaceae</taxon>
        <taxon>Puccinia</taxon>
    </lineage>
</organism>
<name>A0A0L0VUI7_9BASI</name>
<evidence type="ECO:0000313" key="3">
    <source>
        <dbReference type="Proteomes" id="UP000054564"/>
    </source>
</evidence>
<feature type="compositionally biased region" description="Polar residues" evidence="1">
    <location>
        <begin position="209"/>
        <end position="219"/>
    </location>
</feature>
<reference evidence="3" key="1">
    <citation type="submission" date="2014-03" db="EMBL/GenBank/DDBJ databases">
        <title>The Genome Sequence of Puccinia striiformis f. sp. tritici PST-78.</title>
        <authorList>
            <consortium name="The Broad Institute Genome Sequencing Platform"/>
            <person name="Cuomo C."/>
            <person name="Hulbert S."/>
            <person name="Chen X."/>
            <person name="Walker B."/>
            <person name="Young S.K."/>
            <person name="Zeng Q."/>
            <person name="Gargeya S."/>
            <person name="Fitzgerald M."/>
            <person name="Haas B."/>
            <person name="Abouelleil A."/>
            <person name="Alvarado L."/>
            <person name="Arachchi H.M."/>
            <person name="Berlin A.M."/>
            <person name="Chapman S.B."/>
            <person name="Goldberg J."/>
            <person name="Griggs A."/>
            <person name="Gujja S."/>
            <person name="Hansen M."/>
            <person name="Howarth C."/>
            <person name="Imamovic A."/>
            <person name="Larimer J."/>
            <person name="McCowan C."/>
            <person name="Montmayeur A."/>
            <person name="Murphy C."/>
            <person name="Neiman D."/>
            <person name="Pearson M."/>
            <person name="Priest M."/>
            <person name="Roberts A."/>
            <person name="Saif S."/>
            <person name="Shea T."/>
            <person name="Sisk P."/>
            <person name="Sykes S."/>
            <person name="Wortman J."/>
            <person name="Nusbaum C."/>
            <person name="Birren B."/>
        </authorList>
    </citation>
    <scope>NUCLEOTIDE SEQUENCE [LARGE SCALE GENOMIC DNA]</scope>
    <source>
        <strain evidence="3">race PST-78</strain>
    </source>
</reference>
<comment type="caution">
    <text evidence="2">The sequence shown here is derived from an EMBL/GenBank/DDBJ whole genome shotgun (WGS) entry which is preliminary data.</text>
</comment>
<gene>
    <name evidence="2" type="ORF">PSTG_03885</name>
</gene>